<evidence type="ECO:0000256" key="1">
    <source>
        <dbReference type="SAM" id="MobiDB-lite"/>
    </source>
</evidence>
<reference evidence="2" key="1">
    <citation type="journal article" date="2023" name="bioRxiv">
        <title>Scaffold-level genome assemblies of two parasitoid biocontrol wasps reveal the parthenogenesis mechanism and an associated novel virus.</title>
        <authorList>
            <person name="Inwood S."/>
            <person name="Skelly J."/>
            <person name="Guhlin J."/>
            <person name="Harrop T."/>
            <person name="Goldson S."/>
            <person name="Dearden P."/>
        </authorList>
    </citation>
    <scope>NUCLEOTIDE SEQUENCE</scope>
    <source>
        <strain evidence="2">Irish</strain>
        <tissue evidence="2">Whole body</tissue>
    </source>
</reference>
<comment type="caution">
    <text evidence="2">The sequence shown here is derived from an EMBL/GenBank/DDBJ whole genome shotgun (WGS) entry which is preliminary data.</text>
</comment>
<gene>
    <name evidence="2" type="ORF">PV328_005628</name>
</gene>
<reference evidence="2" key="2">
    <citation type="submission" date="2023-03" db="EMBL/GenBank/DDBJ databases">
        <authorList>
            <person name="Inwood S.N."/>
            <person name="Skelly J.G."/>
            <person name="Guhlin J."/>
            <person name="Harrop T.W.R."/>
            <person name="Goldson S.G."/>
            <person name="Dearden P.K."/>
        </authorList>
    </citation>
    <scope>NUCLEOTIDE SEQUENCE</scope>
    <source>
        <strain evidence="2">Irish</strain>
        <tissue evidence="2">Whole body</tissue>
    </source>
</reference>
<dbReference type="EMBL" id="JAQQBS010000002">
    <property type="protein sequence ID" value="KAK0172291.1"/>
    <property type="molecule type" value="Genomic_DNA"/>
</dbReference>
<dbReference type="AlphaFoldDB" id="A0AA39FMU4"/>
<proteinExistence type="predicted"/>
<accession>A0AA39FMU4</accession>
<name>A0AA39FMU4_9HYME</name>
<feature type="compositionally biased region" description="Low complexity" evidence="1">
    <location>
        <begin position="290"/>
        <end position="302"/>
    </location>
</feature>
<feature type="region of interest" description="Disordered" evidence="1">
    <location>
        <begin position="1"/>
        <end position="23"/>
    </location>
</feature>
<dbReference type="Proteomes" id="UP001168990">
    <property type="component" value="Unassembled WGS sequence"/>
</dbReference>
<organism evidence="2 3">
    <name type="scientific">Microctonus aethiopoides</name>
    <dbReference type="NCBI Taxonomy" id="144406"/>
    <lineage>
        <taxon>Eukaryota</taxon>
        <taxon>Metazoa</taxon>
        <taxon>Ecdysozoa</taxon>
        <taxon>Arthropoda</taxon>
        <taxon>Hexapoda</taxon>
        <taxon>Insecta</taxon>
        <taxon>Pterygota</taxon>
        <taxon>Neoptera</taxon>
        <taxon>Endopterygota</taxon>
        <taxon>Hymenoptera</taxon>
        <taxon>Apocrita</taxon>
        <taxon>Ichneumonoidea</taxon>
        <taxon>Braconidae</taxon>
        <taxon>Euphorinae</taxon>
        <taxon>Microctonus</taxon>
    </lineage>
</organism>
<evidence type="ECO:0000313" key="3">
    <source>
        <dbReference type="Proteomes" id="UP001168990"/>
    </source>
</evidence>
<feature type="compositionally biased region" description="Basic and acidic residues" evidence="1">
    <location>
        <begin position="276"/>
        <end position="289"/>
    </location>
</feature>
<feature type="region of interest" description="Disordered" evidence="1">
    <location>
        <begin position="270"/>
        <end position="302"/>
    </location>
</feature>
<keyword evidence="3" id="KW-1185">Reference proteome</keyword>
<protein>
    <submittedName>
        <fullName evidence="2">Uncharacterized protein</fullName>
    </submittedName>
</protein>
<sequence>MRKLNIMSPGKLQAPPSSPTHLFSPERFNHQENENNLSDEIKKCTLSPTQRPQSLPSINRSLDVIDLEKVINDFETEYLSPTKQNNQQISNNKFVKKMVAIFEKKTMITSKYSKGMMDDLERRKSSPDIINENSNEYFIPMDDANVIERERNYVESNLVDCSKSIVNYDSNEAFDEGISDESVKSASEIAMSNSIWDLRPPRSNESLKRERAPKIIGAFLKKPIQVENTTIDWLPIPSPKLPSRKKSFSKIFSLLSGKKIWENNVKNSLKNKSRKNSKESQDSGFDEKSVSPTSSTLESTSSSFRHALLHEENNPHDTNERVISISTFQSLDPPGENIQTEEDTFSDNLPIDDKTKIMFEDIPRSEVRLSLGPFYPVQPKLFRKPIDRKNIIKETNEEIHCQYPSNNINEHQNNIPSISQLTKHSYISESEEKYHSPSRLFDEEFNQDELQKSANWIFPSSYDIYDVPRYSSISEPGMINSCDWECHTDNNLYEDIHKLIIPRIKILPRPKSSVYEDAQSLKRRNGGIGSIFGESQADFYASPTANKPKYATIKPRKSRTLQNKEFLSIENFKAIHTFTVPNSHDDCIPSHTDMTHF</sequence>
<evidence type="ECO:0000313" key="2">
    <source>
        <dbReference type="EMBL" id="KAK0172291.1"/>
    </source>
</evidence>